<proteinExistence type="predicted"/>
<dbReference type="AlphaFoldDB" id="A0AAP0EVR8"/>
<feature type="region of interest" description="Disordered" evidence="1">
    <location>
        <begin position="170"/>
        <end position="197"/>
    </location>
</feature>
<protein>
    <submittedName>
        <fullName evidence="2">Uncharacterized protein</fullName>
    </submittedName>
</protein>
<feature type="compositionally biased region" description="Basic and acidic residues" evidence="1">
    <location>
        <begin position="294"/>
        <end position="308"/>
    </location>
</feature>
<sequence>MNKTVRIYGSAAPNTPSPRTPHSINSHVPITCKCKYLIRQGGWGGQFISAAAPSPHFLSGSGCGIEDPQEEPPCALFSNISRHRLVRRLVVKMEVVTLGLQSSTDFNFDSGCSTPYLSAPSSPKRFGEHFYYSAPTSPTRASSVYQDHFNNNNTYVSSSSSSSSLIPFAWEEKPGKPKSNNDEGDEEEEEDEDEDDDFEFDFSGQFERASSTADELFDKGTIRPLKPPPAGLQLTFERSVIGSPTISSPKSPRSPKRMIRDAFSPRRTKDVIDPFEAAMERARLETEPLQQRVRGRERVSSSPSDRRGTRSLSPLRVSEYALSSEQQHQQQQQQQQATASTSNNSKAAAAAAATWKWSLKDLFLFRSASEGRAKDYYKDPLRKYAVLSRNNNNNNNNKHHREDVKNASFRSVDSTGSRRRGGGGASVSAHEMHYTANRAVAEEMKKKTFLPYKQGLFGCMGFNPAVQGFGRRFDL</sequence>
<keyword evidence="3" id="KW-1185">Reference proteome</keyword>
<dbReference type="PANTHER" id="PTHR33095">
    <property type="entry name" value="OS07G0619500 PROTEIN"/>
    <property type="match status" value="1"/>
</dbReference>
<feature type="region of interest" description="Disordered" evidence="1">
    <location>
        <begin position="388"/>
        <end position="428"/>
    </location>
</feature>
<evidence type="ECO:0000313" key="3">
    <source>
        <dbReference type="Proteomes" id="UP001417504"/>
    </source>
</evidence>
<feature type="compositionally biased region" description="Acidic residues" evidence="1">
    <location>
        <begin position="182"/>
        <end position="197"/>
    </location>
</feature>
<gene>
    <name evidence="2" type="ORF">Sjap_022210</name>
</gene>
<feature type="region of interest" description="Disordered" evidence="1">
    <location>
        <begin position="1"/>
        <end position="22"/>
    </location>
</feature>
<feature type="compositionally biased region" description="Basic and acidic residues" evidence="1">
    <location>
        <begin position="170"/>
        <end position="181"/>
    </location>
</feature>
<evidence type="ECO:0000313" key="2">
    <source>
        <dbReference type="EMBL" id="KAK9096713.1"/>
    </source>
</evidence>
<dbReference type="Proteomes" id="UP001417504">
    <property type="component" value="Unassembled WGS sequence"/>
</dbReference>
<organism evidence="2 3">
    <name type="scientific">Stephania japonica</name>
    <dbReference type="NCBI Taxonomy" id="461633"/>
    <lineage>
        <taxon>Eukaryota</taxon>
        <taxon>Viridiplantae</taxon>
        <taxon>Streptophyta</taxon>
        <taxon>Embryophyta</taxon>
        <taxon>Tracheophyta</taxon>
        <taxon>Spermatophyta</taxon>
        <taxon>Magnoliopsida</taxon>
        <taxon>Ranunculales</taxon>
        <taxon>Menispermaceae</taxon>
        <taxon>Menispermoideae</taxon>
        <taxon>Cissampelideae</taxon>
        <taxon>Stephania</taxon>
    </lineage>
</organism>
<feature type="region of interest" description="Disordered" evidence="1">
    <location>
        <begin position="209"/>
        <end position="263"/>
    </location>
</feature>
<dbReference type="Pfam" id="PF07816">
    <property type="entry name" value="DUF1645"/>
    <property type="match status" value="1"/>
</dbReference>
<name>A0AAP0EVR8_9MAGN</name>
<feature type="region of interest" description="Disordered" evidence="1">
    <location>
        <begin position="282"/>
        <end position="344"/>
    </location>
</feature>
<accession>A0AAP0EVR8</accession>
<dbReference type="PANTHER" id="PTHR33095:SF81">
    <property type="entry name" value="OS07G0619500 PROTEIN"/>
    <property type="match status" value="1"/>
</dbReference>
<feature type="compositionally biased region" description="Low complexity" evidence="1">
    <location>
        <begin position="326"/>
        <end position="344"/>
    </location>
</feature>
<dbReference type="InterPro" id="IPR012442">
    <property type="entry name" value="DUF1645_plant"/>
</dbReference>
<reference evidence="2 3" key="1">
    <citation type="submission" date="2024-01" db="EMBL/GenBank/DDBJ databases">
        <title>Genome assemblies of Stephania.</title>
        <authorList>
            <person name="Yang L."/>
        </authorList>
    </citation>
    <scope>NUCLEOTIDE SEQUENCE [LARGE SCALE GENOMIC DNA]</scope>
    <source>
        <strain evidence="2">QJT</strain>
        <tissue evidence="2">Leaf</tissue>
    </source>
</reference>
<evidence type="ECO:0000256" key="1">
    <source>
        <dbReference type="SAM" id="MobiDB-lite"/>
    </source>
</evidence>
<comment type="caution">
    <text evidence="2">The sequence shown here is derived from an EMBL/GenBank/DDBJ whole genome shotgun (WGS) entry which is preliminary data.</text>
</comment>
<dbReference type="EMBL" id="JBBNAE010000009">
    <property type="protein sequence ID" value="KAK9096713.1"/>
    <property type="molecule type" value="Genomic_DNA"/>
</dbReference>